<feature type="transmembrane region" description="Helical" evidence="7">
    <location>
        <begin position="319"/>
        <end position="338"/>
    </location>
</feature>
<dbReference type="OrthoDB" id="1666796at2759"/>
<dbReference type="Proteomes" id="UP000242875">
    <property type="component" value="Unassembled WGS sequence"/>
</dbReference>
<protein>
    <recommendedName>
        <fullName evidence="7">Transmembrane 9 superfamily member</fullName>
    </recommendedName>
</protein>
<dbReference type="GO" id="GO:0016020">
    <property type="term" value="C:membrane"/>
    <property type="evidence" value="ECO:0007669"/>
    <property type="project" value="UniProtKB-SubCell"/>
</dbReference>
<sequence>MRKSAFQRNVLWAVLLFAYQVLADEHSHSYTHGEEVVVWMNTVGPVSNIQETYDYYQLPFCRGQAEVEHHHETLGEALQGMDLINSGIRIRYNQPAEEAALCEAAYGNKEINLFTYAVKNSYMYQMYIDDLPIYGNVGEYDKSTDQAYLFTHQDFTFAYNGDRIIHVELKTGNKVALNTDATPLNIQFTYTVKWTPTDKPFDKRFESYLDADFFEHKIHWFSILNSFLMVLFLSGLVSVILLRTLRRDYARYDKEEGFGDLDHDLGDDYGWKQVHGDVFRSPPQLMAFSALVGTGNQLVVLVFFVILYTIIGDSYAERATILTATIFLYALTSGLAGYRSASIYAQYGGKDWIKNMLLTALLWPAMVSIVTAFINSVAIYYSSSRAIAFTVMLAMLAIWLFLCFPLTLLGAILGKNWAGQPNFPCRVNPIPRPIPEKNCLTEPLVIIAMGGILPFGSIFIEMYFIFTSFWAYKIYYVYGFMLLVFAILLIVTACVTLVSTYFLLNSEDHRWHWMSFLTCGSTSVYVFLYSIYYFFQRTRMHGLFQTSFYFGYTGLACFGLFCILGFVGHMSANYFVRRIYHNVKLD</sequence>
<feature type="transmembrane region" description="Helical" evidence="7">
    <location>
        <begin position="220"/>
        <end position="242"/>
    </location>
</feature>
<proteinExistence type="inferred from homology"/>
<accession>A0A261Y5W4</accession>
<evidence type="ECO:0000256" key="4">
    <source>
        <dbReference type="ARBA" id="ARBA00022729"/>
    </source>
</evidence>
<feature type="chain" id="PRO_5011831423" description="Transmembrane 9 superfamily member" evidence="7">
    <location>
        <begin position="24"/>
        <end position="586"/>
    </location>
</feature>
<keyword evidence="9" id="KW-1185">Reference proteome</keyword>
<comment type="caution">
    <text evidence="8">The sequence shown here is derived from an EMBL/GenBank/DDBJ whole genome shotgun (WGS) entry which is preliminary data.</text>
</comment>
<dbReference type="AlphaFoldDB" id="A0A261Y5W4"/>
<feature type="transmembrane region" description="Helical" evidence="7">
    <location>
        <begin position="387"/>
        <end position="413"/>
    </location>
</feature>
<organism evidence="8 9">
    <name type="scientific">Bifiguratus adelaidae</name>
    <dbReference type="NCBI Taxonomy" id="1938954"/>
    <lineage>
        <taxon>Eukaryota</taxon>
        <taxon>Fungi</taxon>
        <taxon>Fungi incertae sedis</taxon>
        <taxon>Mucoromycota</taxon>
        <taxon>Mucoromycotina</taxon>
        <taxon>Endogonomycetes</taxon>
        <taxon>Endogonales</taxon>
        <taxon>Endogonales incertae sedis</taxon>
        <taxon>Bifiguratus</taxon>
    </lineage>
</organism>
<evidence type="ECO:0000313" key="8">
    <source>
        <dbReference type="EMBL" id="OZJ05864.1"/>
    </source>
</evidence>
<evidence type="ECO:0000256" key="5">
    <source>
        <dbReference type="ARBA" id="ARBA00022989"/>
    </source>
</evidence>
<feature type="transmembrane region" description="Helical" evidence="7">
    <location>
        <begin position="516"/>
        <end position="535"/>
    </location>
</feature>
<feature type="transmembrane region" description="Helical" evidence="7">
    <location>
        <begin position="478"/>
        <end position="504"/>
    </location>
</feature>
<keyword evidence="3 7" id="KW-0812">Transmembrane</keyword>
<keyword evidence="5 7" id="KW-1133">Transmembrane helix</keyword>
<dbReference type="InterPro" id="IPR004240">
    <property type="entry name" value="EMP70"/>
</dbReference>
<dbReference type="PANTHER" id="PTHR10766:SF41">
    <property type="entry name" value="TRANSMEMBRANE 9 SUPERFAMILY MEMBER 3"/>
    <property type="match status" value="1"/>
</dbReference>
<keyword evidence="6 7" id="KW-0472">Membrane</keyword>
<keyword evidence="4 7" id="KW-0732">Signal</keyword>
<evidence type="ECO:0000256" key="7">
    <source>
        <dbReference type="RuleBase" id="RU363079"/>
    </source>
</evidence>
<feature type="transmembrane region" description="Helical" evidence="7">
    <location>
        <begin position="547"/>
        <end position="568"/>
    </location>
</feature>
<name>A0A261Y5W4_9FUNG</name>
<dbReference type="Pfam" id="PF02990">
    <property type="entry name" value="EMP70"/>
    <property type="match status" value="1"/>
</dbReference>
<gene>
    <name evidence="8" type="ORF">BZG36_00936</name>
</gene>
<evidence type="ECO:0000256" key="6">
    <source>
        <dbReference type="ARBA" id="ARBA00023136"/>
    </source>
</evidence>
<feature type="transmembrane region" description="Helical" evidence="7">
    <location>
        <begin position="358"/>
        <end position="381"/>
    </location>
</feature>
<evidence type="ECO:0000313" key="9">
    <source>
        <dbReference type="Proteomes" id="UP000242875"/>
    </source>
</evidence>
<evidence type="ECO:0000256" key="1">
    <source>
        <dbReference type="ARBA" id="ARBA00004141"/>
    </source>
</evidence>
<evidence type="ECO:0000256" key="3">
    <source>
        <dbReference type="ARBA" id="ARBA00022692"/>
    </source>
</evidence>
<dbReference type="PANTHER" id="PTHR10766">
    <property type="entry name" value="TRANSMEMBRANE 9 SUPERFAMILY PROTEIN"/>
    <property type="match status" value="1"/>
</dbReference>
<comment type="subcellular location">
    <subcellularLocation>
        <location evidence="1">Membrane</location>
        <topology evidence="1">Multi-pass membrane protein</topology>
    </subcellularLocation>
</comment>
<reference evidence="8 9" key="1">
    <citation type="journal article" date="2017" name="Mycologia">
        <title>Bifiguratus adelaidae, gen. et sp. nov., a new member of Mucoromycotina in endophytic and soil-dwelling habitats.</title>
        <authorList>
            <person name="Torres-Cruz T.J."/>
            <person name="Billingsley Tobias T.L."/>
            <person name="Almatruk M."/>
            <person name="Hesse C."/>
            <person name="Kuske C.R."/>
            <person name="Desiro A."/>
            <person name="Benucci G.M."/>
            <person name="Bonito G."/>
            <person name="Stajich J.E."/>
            <person name="Dunlap C."/>
            <person name="Arnold A.E."/>
            <person name="Porras-Alfaro A."/>
        </authorList>
    </citation>
    <scope>NUCLEOTIDE SEQUENCE [LARGE SCALE GENOMIC DNA]</scope>
    <source>
        <strain evidence="8 9">AZ0501</strain>
    </source>
</reference>
<dbReference type="GO" id="GO:0072657">
    <property type="term" value="P:protein localization to membrane"/>
    <property type="evidence" value="ECO:0007669"/>
    <property type="project" value="TreeGrafter"/>
</dbReference>
<feature type="signal peptide" evidence="7">
    <location>
        <begin position="1"/>
        <end position="23"/>
    </location>
</feature>
<feature type="transmembrane region" description="Helical" evidence="7">
    <location>
        <begin position="285"/>
        <end position="307"/>
    </location>
</feature>
<comment type="similarity">
    <text evidence="2 7">Belongs to the nonaspanin (TM9SF) (TC 9.A.2) family.</text>
</comment>
<dbReference type="EMBL" id="MVBO01000009">
    <property type="protein sequence ID" value="OZJ05864.1"/>
    <property type="molecule type" value="Genomic_DNA"/>
</dbReference>
<feature type="transmembrane region" description="Helical" evidence="7">
    <location>
        <begin position="444"/>
        <end position="466"/>
    </location>
</feature>
<evidence type="ECO:0000256" key="2">
    <source>
        <dbReference type="ARBA" id="ARBA00005227"/>
    </source>
</evidence>